<dbReference type="Proteomes" id="UP001190700">
    <property type="component" value="Unassembled WGS sequence"/>
</dbReference>
<name>A0AAE0L855_9CHLO</name>
<sequence length="122" mass="13105">MNDRRLCAELHSRGHVALARLVALRLLPTAPSEDEKNTSVAFADDEENTSVASTEDKEDTSVASAEDLVDSATDTASSVDEDIPETSLENTESDVEEPPAPAWVAHFDGGVLRYLLPDALLP</sequence>
<accession>A0AAE0L855</accession>
<feature type="region of interest" description="Disordered" evidence="1">
    <location>
        <begin position="28"/>
        <end position="101"/>
    </location>
</feature>
<reference evidence="2 3" key="1">
    <citation type="journal article" date="2015" name="Genome Biol. Evol.">
        <title>Comparative Genomics of a Bacterivorous Green Alga Reveals Evolutionary Causalities and Consequences of Phago-Mixotrophic Mode of Nutrition.</title>
        <authorList>
            <person name="Burns J.A."/>
            <person name="Paasch A."/>
            <person name="Narechania A."/>
            <person name="Kim E."/>
        </authorList>
    </citation>
    <scope>NUCLEOTIDE SEQUENCE [LARGE SCALE GENOMIC DNA]</scope>
    <source>
        <strain evidence="2 3">PLY_AMNH</strain>
    </source>
</reference>
<dbReference type="EMBL" id="LGRX02007144">
    <property type="protein sequence ID" value="KAK3275568.1"/>
    <property type="molecule type" value="Genomic_DNA"/>
</dbReference>
<keyword evidence="3" id="KW-1185">Reference proteome</keyword>
<evidence type="ECO:0000313" key="2">
    <source>
        <dbReference type="EMBL" id="KAK3275568.1"/>
    </source>
</evidence>
<evidence type="ECO:0000313" key="3">
    <source>
        <dbReference type="Proteomes" id="UP001190700"/>
    </source>
</evidence>
<dbReference type="AlphaFoldDB" id="A0AAE0L855"/>
<gene>
    <name evidence="2" type="ORF">CYMTET_16309</name>
</gene>
<proteinExistence type="predicted"/>
<evidence type="ECO:0000256" key="1">
    <source>
        <dbReference type="SAM" id="MobiDB-lite"/>
    </source>
</evidence>
<organism evidence="2 3">
    <name type="scientific">Cymbomonas tetramitiformis</name>
    <dbReference type="NCBI Taxonomy" id="36881"/>
    <lineage>
        <taxon>Eukaryota</taxon>
        <taxon>Viridiplantae</taxon>
        <taxon>Chlorophyta</taxon>
        <taxon>Pyramimonadophyceae</taxon>
        <taxon>Pyramimonadales</taxon>
        <taxon>Pyramimonadaceae</taxon>
        <taxon>Cymbomonas</taxon>
    </lineage>
</organism>
<protein>
    <submittedName>
        <fullName evidence="2">Uncharacterized protein</fullName>
    </submittedName>
</protein>
<comment type="caution">
    <text evidence="2">The sequence shown here is derived from an EMBL/GenBank/DDBJ whole genome shotgun (WGS) entry which is preliminary data.</text>
</comment>